<comment type="caution">
    <text evidence="4">The sequence shown here is derived from an EMBL/GenBank/DDBJ whole genome shotgun (WGS) entry which is preliminary data.</text>
</comment>
<keyword evidence="1" id="KW-0443">Lipid metabolism</keyword>
<keyword evidence="1 2" id="KW-0472">Membrane</keyword>
<keyword evidence="1" id="KW-1003">Cell membrane</keyword>
<sequence length="163" mass="17999">MNQKIAPLSLWHPAVILSTWFWSGLAPKAPGTIGTLAALPFGILIYYFFGAPALGMASLVALFVGWWSTKIYLERTGKSDPGEVVIDEVAGIWLALHAADLTPLMIFLAFVIFRILDIWKPWPIGWLDRKVKGAFGVMIDDYAAGLIASVLLVIIKKVYYGNF</sequence>
<comment type="subcellular location">
    <subcellularLocation>
        <location evidence="1">Cell inner membrane</location>
        <topology evidence="1">Multi-pass membrane protein</topology>
    </subcellularLocation>
</comment>
<keyword evidence="1" id="KW-0997">Cell inner membrane</keyword>
<keyword evidence="1" id="KW-0378">Hydrolase</keyword>
<keyword evidence="5" id="KW-1185">Reference proteome</keyword>
<feature type="transmembrane region" description="Helical" evidence="2">
    <location>
        <begin position="43"/>
        <end position="68"/>
    </location>
</feature>
<keyword evidence="1" id="KW-0460">Magnesium</keyword>
<feature type="transmembrane region" description="Helical" evidence="2">
    <location>
        <begin position="133"/>
        <end position="155"/>
    </location>
</feature>
<gene>
    <name evidence="4" type="ORF">J0X12_15170</name>
</gene>
<dbReference type="InterPro" id="IPR026037">
    <property type="entry name" value="PgpA"/>
</dbReference>
<dbReference type="CDD" id="cd06971">
    <property type="entry name" value="PgpA"/>
    <property type="match status" value="1"/>
</dbReference>
<keyword evidence="1" id="KW-0595">Phospholipid degradation</keyword>
<keyword evidence="2" id="KW-1133">Transmembrane helix</keyword>
<feature type="transmembrane region" description="Helical" evidence="2">
    <location>
        <begin position="89"/>
        <end position="113"/>
    </location>
</feature>
<dbReference type="InterPro" id="IPR007686">
    <property type="entry name" value="YutG/PgpA"/>
</dbReference>
<dbReference type="EC" id="3.1.3.27" evidence="1"/>
<evidence type="ECO:0000259" key="3">
    <source>
        <dbReference type="Pfam" id="PF04608"/>
    </source>
</evidence>
<comment type="function">
    <text evidence="1">Lipid phosphatase which dephosphorylates phosphatidylglycerophosphate (PGP) to phosphatidylglycerol (PG).</text>
</comment>
<dbReference type="SUPFAM" id="SSF101307">
    <property type="entry name" value="YutG-like"/>
    <property type="match status" value="1"/>
</dbReference>
<evidence type="ECO:0000313" key="5">
    <source>
        <dbReference type="Proteomes" id="UP000664761"/>
    </source>
</evidence>
<evidence type="ECO:0000313" key="4">
    <source>
        <dbReference type="EMBL" id="MBO0334965.1"/>
    </source>
</evidence>
<proteinExistence type="predicted"/>
<dbReference type="Pfam" id="PF04608">
    <property type="entry name" value="PgpA"/>
    <property type="match status" value="1"/>
</dbReference>
<comment type="pathway">
    <text evidence="1">Phospholipid metabolism; phosphatidylglycerol biosynthesis; phosphatidylglycerol from CDP-diacylglycerol: step 2/2.</text>
</comment>
<protein>
    <recommendedName>
        <fullName evidence="1">Phosphatidylglycerophosphatase A</fullName>
        <ecNumber evidence="1">3.1.3.27</ecNumber>
    </recommendedName>
    <alternativeName>
        <fullName evidence="1">Phosphatidylglycerolphosphate phosphatase A</fullName>
    </alternativeName>
</protein>
<keyword evidence="1 2" id="KW-0812">Transmembrane</keyword>
<feature type="transmembrane region" description="Helical" evidence="2">
    <location>
        <begin position="5"/>
        <end position="23"/>
    </location>
</feature>
<name>A0ABS3F8X6_9PROT</name>
<dbReference type="InterPro" id="IPR036681">
    <property type="entry name" value="PgpA-like_sf"/>
</dbReference>
<comment type="catalytic activity">
    <reaction evidence="1">
        <text>a 1,2-diacyl-sn-glycero-3-phospho-(1'-sn-glycero-3'-phosphate) + H2O = a 1,2-diacyl-sn-glycero-3-phospho-(1'-sn-glycerol) + phosphate</text>
        <dbReference type="Rhea" id="RHEA:33751"/>
        <dbReference type="ChEBI" id="CHEBI:15377"/>
        <dbReference type="ChEBI" id="CHEBI:43474"/>
        <dbReference type="ChEBI" id="CHEBI:60110"/>
        <dbReference type="ChEBI" id="CHEBI:64716"/>
        <dbReference type="EC" id="3.1.3.27"/>
    </reaction>
</comment>
<comment type="cofactor">
    <cofactor evidence="1">
        <name>Mg(2+)</name>
        <dbReference type="ChEBI" id="CHEBI:18420"/>
    </cofactor>
</comment>
<dbReference type="PANTHER" id="PTHR36305">
    <property type="entry name" value="PHOSPHATIDYLGLYCEROPHOSPHATASE A"/>
    <property type="match status" value="1"/>
</dbReference>
<dbReference type="PANTHER" id="PTHR36305:SF1">
    <property type="entry name" value="PHOSPHATIDYLGLYCEROPHOSPHATASE A"/>
    <property type="match status" value="1"/>
</dbReference>
<dbReference type="Proteomes" id="UP000664761">
    <property type="component" value="Unassembled WGS sequence"/>
</dbReference>
<accession>A0ABS3F8X6</accession>
<keyword evidence="1" id="KW-0479">Metal-binding</keyword>
<dbReference type="RefSeq" id="WP_207047281.1">
    <property type="nucleotide sequence ID" value="NZ_JAFLNC010000005.1"/>
</dbReference>
<reference evidence="4 5" key="1">
    <citation type="submission" date="2021-03" db="EMBL/GenBank/DDBJ databases">
        <title>Sneathiella sp. CAU 1612 isolated from Kang Won-do.</title>
        <authorList>
            <person name="Kim W."/>
        </authorList>
    </citation>
    <scope>NUCLEOTIDE SEQUENCE [LARGE SCALE GENOMIC DNA]</scope>
    <source>
        <strain evidence="4 5">CAU 1612</strain>
    </source>
</reference>
<dbReference type="PIRSF" id="PIRSF006162">
    <property type="entry name" value="PgpA"/>
    <property type="match status" value="1"/>
</dbReference>
<keyword evidence="1" id="KW-1208">Phospholipid metabolism</keyword>
<evidence type="ECO:0000256" key="1">
    <source>
        <dbReference type="PIRNR" id="PIRNR006162"/>
    </source>
</evidence>
<dbReference type="EMBL" id="JAFLNC010000005">
    <property type="protein sequence ID" value="MBO0334965.1"/>
    <property type="molecule type" value="Genomic_DNA"/>
</dbReference>
<evidence type="ECO:0000256" key="2">
    <source>
        <dbReference type="SAM" id="Phobius"/>
    </source>
</evidence>
<organism evidence="4 5">
    <name type="scientific">Sneathiella sedimenti</name>
    <dbReference type="NCBI Taxonomy" id="2816034"/>
    <lineage>
        <taxon>Bacteria</taxon>
        <taxon>Pseudomonadati</taxon>
        <taxon>Pseudomonadota</taxon>
        <taxon>Alphaproteobacteria</taxon>
        <taxon>Sneathiellales</taxon>
        <taxon>Sneathiellaceae</taxon>
        <taxon>Sneathiella</taxon>
    </lineage>
</organism>
<feature type="domain" description="YutG/PgpA" evidence="3">
    <location>
        <begin position="17"/>
        <end position="155"/>
    </location>
</feature>
<keyword evidence="1" id="KW-0442">Lipid degradation</keyword>